<feature type="domain" description="TonB-dependent receptor-like beta-barrel" evidence="10">
    <location>
        <begin position="329"/>
        <end position="865"/>
    </location>
</feature>
<name>A0A255Z7B8_9SPHN</name>
<reference evidence="12 13" key="1">
    <citation type="submission" date="2017-07" db="EMBL/GenBank/DDBJ databases">
        <title>Sandarakinorhabdus cyanobacteriorum sp. nov., a novel bacterium isolated from cyanobacterial aggregates in a eutrophic lake.</title>
        <authorList>
            <person name="Cai H."/>
        </authorList>
    </citation>
    <scope>NUCLEOTIDE SEQUENCE [LARGE SCALE GENOMIC DNA]</scope>
    <source>
        <strain evidence="12 13">TH057</strain>
    </source>
</reference>
<dbReference type="Gene3D" id="2.170.130.10">
    <property type="entry name" value="TonB-dependent receptor, plug domain"/>
    <property type="match status" value="1"/>
</dbReference>
<evidence type="ECO:0000256" key="4">
    <source>
        <dbReference type="ARBA" id="ARBA00022692"/>
    </source>
</evidence>
<dbReference type="EMBL" id="NOXT01000029">
    <property type="protein sequence ID" value="OYQ37336.1"/>
    <property type="molecule type" value="Genomic_DNA"/>
</dbReference>
<dbReference type="Pfam" id="PF00593">
    <property type="entry name" value="TonB_dep_Rec_b-barrel"/>
    <property type="match status" value="1"/>
</dbReference>
<feature type="non-terminal residue" evidence="12">
    <location>
        <position position="1"/>
    </location>
</feature>
<keyword evidence="7 8" id="KW-0998">Cell outer membrane</keyword>
<evidence type="ECO:0000256" key="5">
    <source>
        <dbReference type="ARBA" id="ARBA00023077"/>
    </source>
</evidence>
<dbReference type="InterPro" id="IPR012910">
    <property type="entry name" value="Plug_dom"/>
</dbReference>
<evidence type="ECO:0000256" key="9">
    <source>
        <dbReference type="RuleBase" id="RU003357"/>
    </source>
</evidence>
<dbReference type="InterPro" id="IPR037066">
    <property type="entry name" value="Plug_dom_sf"/>
</dbReference>
<evidence type="ECO:0000256" key="1">
    <source>
        <dbReference type="ARBA" id="ARBA00004571"/>
    </source>
</evidence>
<evidence type="ECO:0000256" key="8">
    <source>
        <dbReference type="PROSITE-ProRule" id="PRU01360"/>
    </source>
</evidence>
<comment type="similarity">
    <text evidence="8 9">Belongs to the TonB-dependent receptor family.</text>
</comment>
<dbReference type="AlphaFoldDB" id="A0A255Z7B8"/>
<dbReference type="OrthoDB" id="7051241at2"/>
<dbReference type="Proteomes" id="UP000216991">
    <property type="component" value="Unassembled WGS sequence"/>
</dbReference>
<dbReference type="PANTHER" id="PTHR47234">
    <property type="match status" value="1"/>
</dbReference>
<comment type="caution">
    <text evidence="12">The sequence shown here is derived from an EMBL/GenBank/DDBJ whole genome shotgun (WGS) entry which is preliminary data.</text>
</comment>
<organism evidence="12 13">
    <name type="scientific">Sandarakinorhabdus cyanobacteriorum</name>
    <dbReference type="NCBI Taxonomy" id="1981098"/>
    <lineage>
        <taxon>Bacteria</taxon>
        <taxon>Pseudomonadati</taxon>
        <taxon>Pseudomonadota</taxon>
        <taxon>Alphaproteobacteria</taxon>
        <taxon>Sphingomonadales</taxon>
        <taxon>Sphingosinicellaceae</taxon>
        <taxon>Sandarakinorhabdus</taxon>
    </lineage>
</organism>
<dbReference type="InterPro" id="IPR036942">
    <property type="entry name" value="Beta-barrel_TonB_sf"/>
</dbReference>
<dbReference type="SUPFAM" id="SSF56935">
    <property type="entry name" value="Porins"/>
    <property type="match status" value="1"/>
</dbReference>
<comment type="subcellular location">
    <subcellularLocation>
        <location evidence="1 8">Cell outer membrane</location>
        <topology evidence="1 8">Multi-pass membrane protein</topology>
    </subcellularLocation>
</comment>
<accession>A0A255Z7B8</accession>
<evidence type="ECO:0000256" key="6">
    <source>
        <dbReference type="ARBA" id="ARBA00023136"/>
    </source>
</evidence>
<evidence type="ECO:0000259" key="11">
    <source>
        <dbReference type="Pfam" id="PF07715"/>
    </source>
</evidence>
<evidence type="ECO:0000313" key="12">
    <source>
        <dbReference type="EMBL" id="OYQ37336.1"/>
    </source>
</evidence>
<evidence type="ECO:0000256" key="7">
    <source>
        <dbReference type="ARBA" id="ARBA00023237"/>
    </source>
</evidence>
<keyword evidence="6 8" id="KW-0472">Membrane</keyword>
<dbReference type="Pfam" id="PF07715">
    <property type="entry name" value="Plug"/>
    <property type="match status" value="1"/>
</dbReference>
<evidence type="ECO:0000259" key="10">
    <source>
        <dbReference type="Pfam" id="PF00593"/>
    </source>
</evidence>
<dbReference type="InterPro" id="IPR039426">
    <property type="entry name" value="TonB-dep_rcpt-like"/>
</dbReference>
<dbReference type="PROSITE" id="PS52016">
    <property type="entry name" value="TONB_DEPENDENT_REC_3"/>
    <property type="match status" value="1"/>
</dbReference>
<dbReference type="PANTHER" id="PTHR47234:SF3">
    <property type="entry name" value="SECRETIN_TONB SHORT N-TERMINAL DOMAIN-CONTAINING PROTEIN"/>
    <property type="match status" value="1"/>
</dbReference>
<protein>
    <recommendedName>
        <fullName evidence="14">TonB-dependent receptor</fullName>
    </recommendedName>
</protein>
<feature type="domain" description="TonB-dependent receptor plug" evidence="11">
    <location>
        <begin position="10"/>
        <end position="111"/>
    </location>
</feature>
<keyword evidence="3 8" id="KW-1134">Transmembrane beta strand</keyword>
<keyword evidence="5 9" id="KW-0798">TonB box</keyword>
<sequence>VTSLSCAYKLKAEPQANIGDYVNTLPAVRGSQSSSTNSGSLSNGQAGIATVNLRSLGAARTLVLIDGQRSVASTPVGFVDTQTVPQGLIKGVEVVTGGASSAYGSDAVGGVVNFSLNRDFKGLRAEYEFGITDYGDVPNHTFRITSGFDFADGRGKVLLAGDYFTQKGVDTYDRPWQQSGFFQIDNPAFVAGNGQPERLVAAGIGTYQFTTGGLITGQRTTGATTFGTGALTGQYFGQIGPNGPGLTRFNFGPSRGQWMVGGDYLISREGHWSSNSLAPHEERGNIFGRLSYEFDRAFVPYVQYSFSGYNGRRFYQQTPSTGVTIARDNAYLPQALVDQMVALNVSAIQIGTSNAGFPAAGSNNTREVYRFVAGADGEFDIGKGTWKYNAYYQAGIARTNELLTNTWLNSRVTLAQDAVRAPAGNAAGIPAGTIVCRSTLTAPTNGCVPLNRIGIGGVTQAAIDYVFNNGAQPQRYQTLRQDVAALSFSTNDLFETWAGEVSFAFGGEYRRERVDGFVDPQFNSGWLYGNYLVTKGSYDVKEAFIETVVPLAKGVDFNGAVRRTDYSTSGSVTTWKLGATWQVIDDIKLRVVRSRDIRAPNLNELFAPGTARTNTVNVPLPGGGQRADQFLEQTTGNTALKPEVAMTWGVGGVFTPTFLPGFAASVDYFDINLAGAIGTISAQTITTLCLEQNRSDICPFITFNGPVSPSSIITSIRLVPFNFANVKVRGIDLEASYRFDLGGGKATLRALASHYIDNIFNNGIDVPEDIAGKNQGDGVPSWNYRLTANYEIDSWSFNLVGRGFSDGVYNNNFFECTSGCPASTAANRTINTNRISGQWYMDASITKKLKLGGSKAEVFLYVRNLLNSDPVLVGNGPTGNNTPAYPQTNRGLYDVLGRVYRIGVRFEY</sequence>
<gene>
    <name evidence="12" type="ORF">CHU93_00595</name>
</gene>
<keyword evidence="13" id="KW-1185">Reference proteome</keyword>
<proteinExistence type="inferred from homology"/>
<keyword evidence="4 8" id="KW-0812">Transmembrane</keyword>
<dbReference type="Gene3D" id="2.40.170.20">
    <property type="entry name" value="TonB-dependent receptor, beta-barrel domain"/>
    <property type="match status" value="1"/>
</dbReference>
<dbReference type="InterPro" id="IPR000531">
    <property type="entry name" value="Beta-barrel_TonB"/>
</dbReference>
<dbReference type="RefSeq" id="WP_094472284.1">
    <property type="nucleotide sequence ID" value="NZ_NOXT01000029.1"/>
</dbReference>
<keyword evidence="2 8" id="KW-0813">Transport</keyword>
<evidence type="ECO:0000256" key="3">
    <source>
        <dbReference type="ARBA" id="ARBA00022452"/>
    </source>
</evidence>
<evidence type="ECO:0000313" key="13">
    <source>
        <dbReference type="Proteomes" id="UP000216991"/>
    </source>
</evidence>
<evidence type="ECO:0008006" key="14">
    <source>
        <dbReference type="Google" id="ProtNLM"/>
    </source>
</evidence>
<dbReference type="GO" id="GO:0009279">
    <property type="term" value="C:cell outer membrane"/>
    <property type="evidence" value="ECO:0007669"/>
    <property type="project" value="UniProtKB-SubCell"/>
</dbReference>
<evidence type="ECO:0000256" key="2">
    <source>
        <dbReference type="ARBA" id="ARBA00022448"/>
    </source>
</evidence>